<evidence type="ECO:0000313" key="2">
    <source>
        <dbReference type="Proteomes" id="UP000314294"/>
    </source>
</evidence>
<dbReference type="Proteomes" id="UP000314294">
    <property type="component" value="Unassembled WGS sequence"/>
</dbReference>
<sequence length="36" mass="3743">MTGLMTRPMTGPLKGCPAAAWLLTAGRGGHCSTLRE</sequence>
<proteinExistence type="predicted"/>
<organism evidence="1 2">
    <name type="scientific">Liparis tanakae</name>
    <name type="common">Tanaka's snailfish</name>
    <dbReference type="NCBI Taxonomy" id="230148"/>
    <lineage>
        <taxon>Eukaryota</taxon>
        <taxon>Metazoa</taxon>
        <taxon>Chordata</taxon>
        <taxon>Craniata</taxon>
        <taxon>Vertebrata</taxon>
        <taxon>Euteleostomi</taxon>
        <taxon>Actinopterygii</taxon>
        <taxon>Neopterygii</taxon>
        <taxon>Teleostei</taxon>
        <taxon>Neoteleostei</taxon>
        <taxon>Acanthomorphata</taxon>
        <taxon>Eupercaria</taxon>
        <taxon>Perciformes</taxon>
        <taxon>Cottioidei</taxon>
        <taxon>Cottales</taxon>
        <taxon>Liparidae</taxon>
        <taxon>Liparis</taxon>
    </lineage>
</organism>
<protein>
    <submittedName>
        <fullName evidence="1">Uncharacterized protein</fullName>
    </submittedName>
</protein>
<comment type="caution">
    <text evidence="1">The sequence shown here is derived from an EMBL/GenBank/DDBJ whole genome shotgun (WGS) entry which is preliminary data.</text>
</comment>
<dbReference type="AlphaFoldDB" id="A0A4Z2E6P0"/>
<keyword evidence="2" id="KW-1185">Reference proteome</keyword>
<reference evidence="1 2" key="1">
    <citation type="submission" date="2019-03" db="EMBL/GenBank/DDBJ databases">
        <title>First draft genome of Liparis tanakae, snailfish: a comprehensive survey of snailfish specific genes.</title>
        <authorList>
            <person name="Kim W."/>
            <person name="Song I."/>
            <person name="Jeong J.-H."/>
            <person name="Kim D."/>
            <person name="Kim S."/>
            <person name="Ryu S."/>
            <person name="Song J.Y."/>
            <person name="Lee S.K."/>
        </authorList>
    </citation>
    <scope>NUCLEOTIDE SEQUENCE [LARGE SCALE GENOMIC DNA]</scope>
    <source>
        <tissue evidence="1">Muscle</tissue>
    </source>
</reference>
<accession>A0A4Z2E6P0</accession>
<dbReference type="EMBL" id="SRLO01015969">
    <property type="protein sequence ID" value="TNN24250.1"/>
    <property type="molecule type" value="Genomic_DNA"/>
</dbReference>
<name>A0A4Z2E6P0_9TELE</name>
<evidence type="ECO:0000313" key="1">
    <source>
        <dbReference type="EMBL" id="TNN24250.1"/>
    </source>
</evidence>
<gene>
    <name evidence="1" type="ORF">EYF80_065627</name>
</gene>